<dbReference type="Pfam" id="PF02518">
    <property type="entry name" value="HATPase_c"/>
    <property type="match status" value="1"/>
</dbReference>
<evidence type="ECO:0000313" key="13">
    <source>
        <dbReference type="Proteomes" id="UP000269669"/>
    </source>
</evidence>
<proteinExistence type="predicted"/>
<dbReference type="EMBL" id="RSDW01000001">
    <property type="protein sequence ID" value="RSL17332.1"/>
    <property type="molecule type" value="Genomic_DNA"/>
</dbReference>
<dbReference type="SUPFAM" id="SSF55785">
    <property type="entry name" value="PYP-like sensor domain (PAS domain)"/>
    <property type="match status" value="2"/>
</dbReference>
<dbReference type="InterPro" id="IPR000014">
    <property type="entry name" value="PAS"/>
</dbReference>
<dbReference type="Proteomes" id="UP000269669">
    <property type="component" value="Unassembled WGS sequence"/>
</dbReference>
<evidence type="ECO:0000259" key="10">
    <source>
        <dbReference type="PROSITE" id="PS50112"/>
    </source>
</evidence>
<dbReference type="SMART" id="SM00388">
    <property type="entry name" value="HisKA"/>
    <property type="match status" value="1"/>
</dbReference>
<dbReference type="CDD" id="cd00075">
    <property type="entry name" value="HATPase"/>
    <property type="match status" value="1"/>
</dbReference>
<dbReference type="InterPro" id="IPR005467">
    <property type="entry name" value="His_kinase_dom"/>
</dbReference>
<feature type="domain" description="PAC" evidence="11">
    <location>
        <begin position="218"/>
        <end position="270"/>
    </location>
</feature>
<evidence type="ECO:0000256" key="1">
    <source>
        <dbReference type="ARBA" id="ARBA00000085"/>
    </source>
</evidence>
<dbReference type="GO" id="GO:0005524">
    <property type="term" value="F:ATP binding"/>
    <property type="evidence" value="ECO:0007669"/>
    <property type="project" value="UniProtKB-KW"/>
</dbReference>
<keyword evidence="13" id="KW-1185">Reference proteome</keyword>
<keyword evidence="7" id="KW-0067">ATP-binding</keyword>
<name>A0A428MKC7_9BACT</name>
<dbReference type="GO" id="GO:0006355">
    <property type="term" value="P:regulation of DNA-templated transcription"/>
    <property type="evidence" value="ECO:0007669"/>
    <property type="project" value="InterPro"/>
</dbReference>
<evidence type="ECO:0000256" key="2">
    <source>
        <dbReference type="ARBA" id="ARBA00012438"/>
    </source>
</evidence>
<keyword evidence="4" id="KW-0808">Transferase</keyword>
<dbReference type="RefSeq" id="WP_260472860.1">
    <property type="nucleotide sequence ID" value="NZ_RSDW01000001.1"/>
</dbReference>
<evidence type="ECO:0000256" key="6">
    <source>
        <dbReference type="ARBA" id="ARBA00022777"/>
    </source>
</evidence>
<feature type="domain" description="PAS" evidence="10">
    <location>
        <begin position="23"/>
        <end position="93"/>
    </location>
</feature>
<keyword evidence="6" id="KW-0418">Kinase</keyword>
<dbReference type="PANTHER" id="PTHR43065">
    <property type="entry name" value="SENSOR HISTIDINE KINASE"/>
    <property type="match status" value="1"/>
</dbReference>
<dbReference type="InterPro" id="IPR036890">
    <property type="entry name" value="HATPase_C_sf"/>
</dbReference>
<dbReference type="InterPro" id="IPR035965">
    <property type="entry name" value="PAS-like_dom_sf"/>
</dbReference>
<evidence type="ECO:0000256" key="5">
    <source>
        <dbReference type="ARBA" id="ARBA00022741"/>
    </source>
</evidence>
<dbReference type="PRINTS" id="PR00344">
    <property type="entry name" value="BCTRLSENSOR"/>
</dbReference>
<dbReference type="SMART" id="SM00387">
    <property type="entry name" value="HATPase_c"/>
    <property type="match status" value="1"/>
</dbReference>
<dbReference type="InterPro" id="IPR013767">
    <property type="entry name" value="PAS_fold"/>
</dbReference>
<dbReference type="Gene3D" id="3.30.450.20">
    <property type="entry name" value="PAS domain"/>
    <property type="match status" value="2"/>
</dbReference>
<evidence type="ECO:0000256" key="4">
    <source>
        <dbReference type="ARBA" id="ARBA00022679"/>
    </source>
</evidence>
<dbReference type="AlphaFoldDB" id="A0A428MKC7"/>
<dbReference type="Gene3D" id="3.30.565.10">
    <property type="entry name" value="Histidine kinase-like ATPase, C-terminal domain"/>
    <property type="match status" value="1"/>
</dbReference>
<dbReference type="PROSITE" id="PS50109">
    <property type="entry name" value="HIS_KIN"/>
    <property type="match status" value="1"/>
</dbReference>
<dbReference type="InterPro" id="IPR003661">
    <property type="entry name" value="HisK_dim/P_dom"/>
</dbReference>
<dbReference type="SMART" id="SM00091">
    <property type="entry name" value="PAS"/>
    <property type="match status" value="2"/>
</dbReference>
<dbReference type="InterPro" id="IPR004358">
    <property type="entry name" value="Sig_transdc_His_kin-like_C"/>
</dbReference>
<dbReference type="PROSITE" id="PS50113">
    <property type="entry name" value="PAC"/>
    <property type="match status" value="2"/>
</dbReference>
<protein>
    <recommendedName>
        <fullName evidence="2">histidine kinase</fullName>
        <ecNumber evidence="2">2.7.13.3</ecNumber>
    </recommendedName>
</protein>
<dbReference type="SUPFAM" id="SSF55874">
    <property type="entry name" value="ATPase domain of HSP90 chaperone/DNA topoisomerase II/histidine kinase"/>
    <property type="match status" value="1"/>
</dbReference>
<dbReference type="Pfam" id="PF00512">
    <property type="entry name" value="HisKA"/>
    <property type="match status" value="1"/>
</dbReference>
<keyword evidence="8" id="KW-0902">Two-component regulatory system</keyword>
<evidence type="ECO:0000313" key="12">
    <source>
        <dbReference type="EMBL" id="RSL17332.1"/>
    </source>
</evidence>
<evidence type="ECO:0000259" key="11">
    <source>
        <dbReference type="PROSITE" id="PS50113"/>
    </source>
</evidence>
<dbReference type="InterPro" id="IPR000700">
    <property type="entry name" value="PAS-assoc_C"/>
</dbReference>
<organism evidence="12 13">
    <name type="scientific">Edaphobacter aggregans</name>
    <dbReference type="NCBI Taxonomy" id="570835"/>
    <lineage>
        <taxon>Bacteria</taxon>
        <taxon>Pseudomonadati</taxon>
        <taxon>Acidobacteriota</taxon>
        <taxon>Terriglobia</taxon>
        <taxon>Terriglobales</taxon>
        <taxon>Acidobacteriaceae</taxon>
        <taxon>Edaphobacter</taxon>
    </lineage>
</organism>
<feature type="domain" description="Histidine kinase" evidence="9">
    <location>
        <begin position="283"/>
        <end position="496"/>
    </location>
</feature>
<evidence type="ECO:0000259" key="9">
    <source>
        <dbReference type="PROSITE" id="PS50109"/>
    </source>
</evidence>
<dbReference type="NCBIfam" id="TIGR00229">
    <property type="entry name" value="sensory_box"/>
    <property type="match status" value="2"/>
</dbReference>
<dbReference type="InterPro" id="IPR036097">
    <property type="entry name" value="HisK_dim/P_sf"/>
</dbReference>
<evidence type="ECO:0000256" key="8">
    <source>
        <dbReference type="ARBA" id="ARBA00023012"/>
    </source>
</evidence>
<keyword evidence="5" id="KW-0547">Nucleotide-binding</keyword>
<keyword evidence="3" id="KW-0597">Phosphoprotein</keyword>
<gene>
    <name evidence="12" type="ORF">EDE15_2863</name>
</gene>
<dbReference type="SMART" id="SM00086">
    <property type="entry name" value="PAC"/>
    <property type="match status" value="2"/>
</dbReference>
<dbReference type="EC" id="2.7.13.3" evidence="2"/>
<reference evidence="12 13" key="1">
    <citation type="submission" date="2018-12" db="EMBL/GenBank/DDBJ databases">
        <title>Sequencing of bacterial isolates from soil warming experiment in Harvard Forest, Massachusetts, USA.</title>
        <authorList>
            <person name="Deangelis K."/>
        </authorList>
    </citation>
    <scope>NUCLEOTIDE SEQUENCE [LARGE SCALE GENOMIC DNA]</scope>
    <source>
        <strain evidence="12 13">EB153</strain>
    </source>
</reference>
<comment type="catalytic activity">
    <reaction evidence="1">
        <text>ATP + protein L-histidine = ADP + protein N-phospho-L-histidine.</text>
        <dbReference type="EC" id="2.7.13.3"/>
    </reaction>
</comment>
<dbReference type="PROSITE" id="PS50112">
    <property type="entry name" value="PAS"/>
    <property type="match status" value="2"/>
</dbReference>
<dbReference type="CDD" id="cd00130">
    <property type="entry name" value="PAS"/>
    <property type="match status" value="2"/>
</dbReference>
<evidence type="ECO:0000256" key="3">
    <source>
        <dbReference type="ARBA" id="ARBA00022553"/>
    </source>
</evidence>
<accession>A0A428MKC7</accession>
<dbReference type="Gene3D" id="1.10.287.130">
    <property type="match status" value="1"/>
</dbReference>
<dbReference type="PANTHER" id="PTHR43065:SF10">
    <property type="entry name" value="PEROXIDE STRESS-ACTIVATED HISTIDINE KINASE MAK3"/>
    <property type="match status" value="1"/>
</dbReference>
<dbReference type="Pfam" id="PF00989">
    <property type="entry name" value="PAS"/>
    <property type="match status" value="2"/>
</dbReference>
<dbReference type="SUPFAM" id="SSF47384">
    <property type="entry name" value="Homodimeric domain of signal transducing histidine kinase"/>
    <property type="match status" value="1"/>
</dbReference>
<evidence type="ECO:0000256" key="7">
    <source>
        <dbReference type="ARBA" id="ARBA00022840"/>
    </source>
</evidence>
<feature type="domain" description="PAC" evidence="11">
    <location>
        <begin position="96"/>
        <end position="148"/>
    </location>
</feature>
<dbReference type="InterPro" id="IPR001610">
    <property type="entry name" value="PAC"/>
</dbReference>
<dbReference type="CDD" id="cd00082">
    <property type="entry name" value="HisKA"/>
    <property type="match status" value="1"/>
</dbReference>
<dbReference type="InterPro" id="IPR003594">
    <property type="entry name" value="HATPase_dom"/>
</dbReference>
<feature type="domain" description="PAS" evidence="10">
    <location>
        <begin position="145"/>
        <end position="210"/>
    </location>
</feature>
<sequence length="501" mass="55589">MDPRTDNSKQEVIDESPTLEDSSKYLLASIIESSNDAIISKNLQGVVTSWNAAAQRIFGYTADEMIGQPILRLIPEELHSQEFEILAKVRAGERIKHYETVRVRKGGEKFPVSVTISPVKDGTGKVIGASKIAQDISDQMRFDDSRVRLAAIVDCADDAIISKDLNGIIKTWNQGACRMFGYTSEEMVGQPLLRLIPEELHYEEDEILRKLRAGERIDHYETTRCRKNGEFVEVSVTISPIRNDEGRVIGASKIARDISDRKRMEKLLIQSEKLAATGRMAAAIAHEVNNPLESLMNLIYLARQNCSASPKAQDYLLTAEDELERVSHIARQTLGYYRDIGSPTDLYLHDLIENVLTVYRSKLLASGISVESSFNDLRKISVSRGEMIQVFSNLIANGIDAMKEGGKLCISLRKINVAQGEGIQTIIRDDGVGISHENLQRIFEPFFTTKGNLGTGIGLWVTKQLVETRGGQIAVSSSTEPGKSGTSVTIYIPFATPKDRN</sequence>
<comment type="caution">
    <text evidence="12">The sequence shown here is derived from an EMBL/GenBank/DDBJ whole genome shotgun (WGS) entry which is preliminary data.</text>
</comment>
<dbReference type="GO" id="GO:0000155">
    <property type="term" value="F:phosphorelay sensor kinase activity"/>
    <property type="evidence" value="ECO:0007669"/>
    <property type="project" value="InterPro"/>
</dbReference>